<proteinExistence type="predicted"/>
<evidence type="ECO:0000256" key="2">
    <source>
        <dbReference type="ARBA" id="ARBA00022737"/>
    </source>
</evidence>
<reference evidence="7 8" key="1">
    <citation type="journal article" date="2015" name="Fungal Genet. Biol.">
        <title>Evolution of novel wood decay mechanisms in Agaricales revealed by the genome sequences of Fistulina hepatica and Cylindrobasidium torrendii.</title>
        <authorList>
            <person name="Floudas D."/>
            <person name="Held B.W."/>
            <person name="Riley R."/>
            <person name="Nagy L.G."/>
            <person name="Koehler G."/>
            <person name="Ransdell A.S."/>
            <person name="Younus H."/>
            <person name="Chow J."/>
            <person name="Chiniquy J."/>
            <person name="Lipzen A."/>
            <person name="Tritt A."/>
            <person name="Sun H."/>
            <person name="Haridas S."/>
            <person name="LaButti K."/>
            <person name="Ohm R.A."/>
            <person name="Kues U."/>
            <person name="Blanchette R.A."/>
            <person name="Grigoriev I.V."/>
            <person name="Minto R.E."/>
            <person name="Hibbett D.S."/>
        </authorList>
    </citation>
    <scope>NUCLEOTIDE SEQUENCE [LARGE SCALE GENOMIC DNA]</scope>
    <source>
        <strain evidence="7 8">ATCC 64428</strain>
    </source>
</reference>
<evidence type="ECO:0000256" key="1">
    <source>
        <dbReference type="ARBA" id="ARBA00022723"/>
    </source>
</evidence>
<dbReference type="PROSITE" id="PS50157">
    <property type="entry name" value="ZINC_FINGER_C2H2_2"/>
    <property type="match status" value="1"/>
</dbReference>
<dbReference type="GO" id="GO:0000978">
    <property type="term" value="F:RNA polymerase II cis-regulatory region sequence-specific DNA binding"/>
    <property type="evidence" value="ECO:0007669"/>
    <property type="project" value="TreeGrafter"/>
</dbReference>
<dbReference type="GO" id="GO:0000981">
    <property type="term" value="F:DNA-binding transcription factor activity, RNA polymerase II-specific"/>
    <property type="evidence" value="ECO:0007669"/>
    <property type="project" value="TreeGrafter"/>
</dbReference>
<dbReference type="GO" id="GO:0008270">
    <property type="term" value="F:zinc ion binding"/>
    <property type="evidence" value="ECO:0007669"/>
    <property type="project" value="UniProtKB-KW"/>
</dbReference>
<evidence type="ECO:0000256" key="3">
    <source>
        <dbReference type="ARBA" id="ARBA00022771"/>
    </source>
</evidence>
<dbReference type="InterPro" id="IPR050329">
    <property type="entry name" value="GLI_C2H2-zinc-finger"/>
</dbReference>
<feature type="domain" description="C2H2-type" evidence="6">
    <location>
        <begin position="185"/>
        <end position="209"/>
    </location>
</feature>
<organism evidence="7 8">
    <name type="scientific">Fistulina hepatica ATCC 64428</name>
    <dbReference type="NCBI Taxonomy" id="1128425"/>
    <lineage>
        <taxon>Eukaryota</taxon>
        <taxon>Fungi</taxon>
        <taxon>Dikarya</taxon>
        <taxon>Basidiomycota</taxon>
        <taxon>Agaricomycotina</taxon>
        <taxon>Agaricomycetes</taxon>
        <taxon>Agaricomycetidae</taxon>
        <taxon>Agaricales</taxon>
        <taxon>Fistulinaceae</taxon>
        <taxon>Fistulina</taxon>
    </lineage>
</organism>
<dbReference type="PROSITE" id="PS00028">
    <property type="entry name" value="ZINC_FINGER_C2H2_1"/>
    <property type="match status" value="1"/>
</dbReference>
<evidence type="ECO:0000313" key="8">
    <source>
        <dbReference type="Proteomes" id="UP000054144"/>
    </source>
</evidence>
<keyword evidence="2" id="KW-0677">Repeat</keyword>
<dbReference type="InterPro" id="IPR036236">
    <property type="entry name" value="Znf_C2H2_sf"/>
</dbReference>
<evidence type="ECO:0000259" key="6">
    <source>
        <dbReference type="PROSITE" id="PS50157"/>
    </source>
</evidence>
<protein>
    <recommendedName>
        <fullName evidence="6">C2H2-type domain-containing protein</fullName>
    </recommendedName>
</protein>
<dbReference type="InterPro" id="IPR013087">
    <property type="entry name" value="Znf_C2H2_type"/>
</dbReference>
<dbReference type="Gene3D" id="3.30.160.60">
    <property type="entry name" value="Classic Zinc Finger"/>
    <property type="match status" value="1"/>
</dbReference>
<dbReference type="FunFam" id="3.30.160.60:FF:000065">
    <property type="entry name" value="B-cell CLL/lymphoma 6, member B"/>
    <property type="match status" value="1"/>
</dbReference>
<dbReference type="OrthoDB" id="654211at2759"/>
<keyword evidence="3 5" id="KW-0863">Zinc-finger</keyword>
<evidence type="ECO:0000313" key="7">
    <source>
        <dbReference type="EMBL" id="KIY44738.1"/>
    </source>
</evidence>
<keyword evidence="4" id="KW-0862">Zinc</keyword>
<keyword evidence="1" id="KW-0479">Metal-binding</keyword>
<evidence type="ECO:0000256" key="4">
    <source>
        <dbReference type="ARBA" id="ARBA00022833"/>
    </source>
</evidence>
<name>A0A0D7A1N8_9AGAR</name>
<keyword evidence="8" id="KW-1185">Reference proteome</keyword>
<dbReference type="AlphaFoldDB" id="A0A0D7A1N8"/>
<evidence type="ECO:0000256" key="5">
    <source>
        <dbReference type="PROSITE-ProRule" id="PRU00042"/>
    </source>
</evidence>
<dbReference type="SUPFAM" id="SSF57667">
    <property type="entry name" value="beta-beta-alpha zinc fingers"/>
    <property type="match status" value="1"/>
</dbReference>
<dbReference type="GO" id="GO:0045944">
    <property type="term" value="P:positive regulation of transcription by RNA polymerase II"/>
    <property type="evidence" value="ECO:0007669"/>
    <property type="project" value="UniProtKB-ARBA"/>
</dbReference>
<sequence length="236" mass="26786">MTHGAAQLSLVGYFVTIKPCQRDFAAVQRVGKSLSDNADPVLQHTALLLMSYLPFPARSPPPALIHLPVHNTISARLPSLRSLIPEEFIGKSGPLQLRRGSDCASLGWLQYAQKCRNHEGVTQYCCLWKDDRGTTCGYVSKRASTKRHIEDRHMGNRPHCCEYCDQAFAQKTNLIIHENRRQRPHECIFGCGKAFSDPAQCHRHHKEAHNYVPRQVKPRAATYERSGYETERPWAV</sequence>
<accession>A0A0D7A1N8</accession>
<dbReference type="Proteomes" id="UP000054144">
    <property type="component" value="Unassembled WGS sequence"/>
</dbReference>
<dbReference type="GO" id="GO:0005634">
    <property type="term" value="C:nucleus"/>
    <property type="evidence" value="ECO:0007669"/>
    <property type="project" value="UniProtKB-ARBA"/>
</dbReference>
<dbReference type="EMBL" id="KN882067">
    <property type="protein sequence ID" value="KIY44738.1"/>
    <property type="molecule type" value="Genomic_DNA"/>
</dbReference>
<gene>
    <name evidence="7" type="ORF">FISHEDRAFT_61764</name>
</gene>
<dbReference type="PANTHER" id="PTHR19818">
    <property type="entry name" value="ZINC FINGER PROTEIN ZIC AND GLI"/>
    <property type="match status" value="1"/>
</dbReference>
<dbReference type="PANTHER" id="PTHR19818:SF139">
    <property type="entry name" value="PAIR-RULE PROTEIN ODD-PAIRED"/>
    <property type="match status" value="1"/>
</dbReference>